<dbReference type="InterPro" id="IPR057499">
    <property type="entry name" value="Kelch_FKB95"/>
</dbReference>
<evidence type="ECO:0000313" key="3">
    <source>
        <dbReference type="EMBL" id="KAG7542879.1"/>
    </source>
</evidence>
<feature type="domain" description="F-box" evidence="2">
    <location>
        <begin position="38"/>
        <end position="78"/>
    </location>
</feature>
<dbReference type="InterPro" id="IPR050354">
    <property type="entry name" value="F-box/kelch-repeat_ARATH"/>
</dbReference>
<gene>
    <name evidence="3" type="ORF">ISN45_Aa07g028200</name>
</gene>
<dbReference type="AlphaFoldDB" id="A0A8T1YBP4"/>
<dbReference type="InterPro" id="IPR001810">
    <property type="entry name" value="F-box_dom"/>
</dbReference>
<dbReference type="SMART" id="SM00256">
    <property type="entry name" value="FBOX"/>
    <property type="match status" value="1"/>
</dbReference>
<dbReference type="CDD" id="cd22152">
    <property type="entry name" value="F-box_AtAFR-like"/>
    <property type="match status" value="1"/>
</dbReference>
<evidence type="ECO:0000259" key="2">
    <source>
        <dbReference type="SMART" id="SM00256"/>
    </source>
</evidence>
<evidence type="ECO:0000256" key="1">
    <source>
        <dbReference type="SAM" id="MobiDB-lite"/>
    </source>
</evidence>
<name>A0A8T1YBP4_9BRAS</name>
<sequence>MMSRSAASSVGSIAGEPPQKNMLEPASSSSPSLSLALLHDEIAVSCFARVPRCYYPVISLVCKNFRRLIASPEIYIERSVIHRTEHILYVAIRSEATKTRSWYTLNLKPYGTTEISHRLVPVPSFPPIPSSGTTIISAGSEIYVVGGCIDGELVSTVSVIDCRSHTCRFLPNMKEPRKCAAVGLIEGKLYVVGGCNAPSLNWVEVFNFKKQTWESVLSLDNVDLEEQMNCFVMNDKVYRMGQKTSFVYDPKKGIFEEALTSKKFWMNGSCPIDNMLYGFYRNNGLVAYDSVVGCWTVFWGFQGLPEKFEGCTSTMVNHGGRLAILFKKSPTEIWCTEIAMERAEEEGFIGGKFLWSNHVLTLTDSFIIERALNVTV</sequence>
<dbReference type="Proteomes" id="UP000694240">
    <property type="component" value="Chromosome 12"/>
</dbReference>
<dbReference type="Pfam" id="PF25210">
    <property type="entry name" value="Kelch_FKB95"/>
    <property type="match status" value="1"/>
</dbReference>
<organism evidence="3 4">
    <name type="scientific">Arabidopsis thaliana x Arabidopsis arenosa</name>
    <dbReference type="NCBI Taxonomy" id="1240361"/>
    <lineage>
        <taxon>Eukaryota</taxon>
        <taxon>Viridiplantae</taxon>
        <taxon>Streptophyta</taxon>
        <taxon>Embryophyta</taxon>
        <taxon>Tracheophyta</taxon>
        <taxon>Spermatophyta</taxon>
        <taxon>Magnoliopsida</taxon>
        <taxon>eudicotyledons</taxon>
        <taxon>Gunneridae</taxon>
        <taxon>Pentapetalae</taxon>
        <taxon>rosids</taxon>
        <taxon>malvids</taxon>
        <taxon>Brassicales</taxon>
        <taxon>Brassicaceae</taxon>
        <taxon>Camelineae</taxon>
        <taxon>Arabidopsis</taxon>
    </lineage>
</organism>
<dbReference type="Pfam" id="PF00646">
    <property type="entry name" value="F-box"/>
    <property type="match status" value="1"/>
</dbReference>
<dbReference type="PANTHER" id="PTHR24414">
    <property type="entry name" value="F-BOX/KELCH-REPEAT PROTEIN SKIP4"/>
    <property type="match status" value="1"/>
</dbReference>
<dbReference type="InterPro" id="IPR006652">
    <property type="entry name" value="Kelch_1"/>
</dbReference>
<feature type="region of interest" description="Disordered" evidence="1">
    <location>
        <begin position="1"/>
        <end position="27"/>
    </location>
</feature>
<reference evidence="3 4" key="1">
    <citation type="submission" date="2020-12" db="EMBL/GenBank/DDBJ databases">
        <title>Concerted genomic and epigenomic changes stabilize Arabidopsis allopolyploids.</title>
        <authorList>
            <person name="Chen Z."/>
        </authorList>
    </citation>
    <scope>NUCLEOTIDE SEQUENCE [LARGE SCALE GENOMIC DNA]</scope>
    <source>
        <strain evidence="3">Allo738</strain>
        <tissue evidence="3">Leaf</tissue>
    </source>
</reference>
<comment type="caution">
    <text evidence="3">The sequence shown here is derived from an EMBL/GenBank/DDBJ whole genome shotgun (WGS) entry which is preliminary data.</text>
</comment>
<feature type="compositionally biased region" description="Polar residues" evidence="1">
    <location>
        <begin position="1"/>
        <end position="11"/>
    </location>
</feature>
<dbReference type="PANTHER" id="PTHR24414:SF78">
    <property type="entry name" value="F-BOX DOMAIN-CONTAINING PROTEIN"/>
    <property type="match status" value="1"/>
</dbReference>
<evidence type="ECO:0000313" key="4">
    <source>
        <dbReference type="Proteomes" id="UP000694240"/>
    </source>
</evidence>
<dbReference type="SMART" id="SM00612">
    <property type="entry name" value="Kelch"/>
    <property type="match status" value="2"/>
</dbReference>
<accession>A0A8T1YBP4</accession>
<dbReference type="EMBL" id="JAEFBK010000012">
    <property type="protein sequence ID" value="KAG7542879.1"/>
    <property type="molecule type" value="Genomic_DNA"/>
</dbReference>
<protein>
    <submittedName>
        <fullName evidence="3">F-box domain</fullName>
    </submittedName>
</protein>
<proteinExistence type="predicted"/>
<keyword evidence="4" id="KW-1185">Reference proteome</keyword>